<evidence type="ECO:0000313" key="3">
    <source>
        <dbReference type="Proteomes" id="UP000747399"/>
    </source>
</evidence>
<dbReference type="Proteomes" id="UP000747399">
    <property type="component" value="Unassembled WGS sequence"/>
</dbReference>
<sequence>MLSSVTRESVPNAHAELHLPPSTATALVPVLGEAGNAPLPSDIIREAAAAVAPATAFSVKASWSAPGCSSCSSSCWCCPSGCSRTVIMKPSSKPLAAVAATASGTHGSVLKCSGAADVTSARHSPFTQGNPPAIAASGTLP</sequence>
<proteinExistence type="predicted"/>
<reference evidence="2" key="1">
    <citation type="journal article" date="2021" name="Proc. Natl. Acad. Sci. U.S.A.">
        <title>Three genomes in the algal genus Volvox reveal the fate of a haploid sex-determining region after a transition to homothallism.</title>
        <authorList>
            <person name="Yamamoto K."/>
            <person name="Hamaji T."/>
            <person name="Kawai-Toyooka H."/>
            <person name="Matsuzaki R."/>
            <person name="Takahashi F."/>
            <person name="Nishimura Y."/>
            <person name="Kawachi M."/>
            <person name="Noguchi H."/>
            <person name="Minakuchi Y."/>
            <person name="Umen J.G."/>
            <person name="Toyoda A."/>
            <person name="Nozaki H."/>
        </authorList>
    </citation>
    <scope>NUCLEOTIDE SEQUENCE</scope>
    <source>
        <strain evidence="2">NIES-3780</strain>
    </source>
</reference>
<accession>A0A8J4F9G0</accession>
<dbReference type="EMBL" id="BNCO01000052">
    <property type="protein sequence ID" value="GIL62615.1"/>
    <property type="molecule type" value="Genomic_DNA"/>
</dbReference>
<keyword evidence="3" id="KW-1185">Reference proteome</keyword>
<comment type="caution">
    <text evidence="2">The sequence shown here is derived from an EMBL/GenBank/DDBJ whole genome shotgun (WGS) entry which is preliminary data.</text>
</comment>
<evidence type="ECO:0000313" key="2">
    <source>
        <dbReference type="EMBL" id="GIL62615.1"/>
    </source>
</evidence>
<feature type="region of interest" description="Disordered" evidence="1">
    <location>
        <begin position="121"/>
        <end position="141"/>
    </location>
</feature>
<evidence type="ECO:0000256" key="1">
    <source>
        <dbReference type="SAM" id="MobiDB-lite"/>
    </source>
</evidence>
<feature type="compositionally biased region" description="Polar residues" evidence="1">
    <location>
        <begin position="121"/>
        <end position="130"/>
    </location>
</feature>
<gene>
    <name evidence="2" type="ORF">Vafri_16801</name>
</gene>
<organism evidence="2 3">
    <name type="scientific">Volvox africanus</name>
    <dbReference type="NCBI Taxonomy" id="51714"/>
    <lineage>
        <taxon>Eukaryota</taxon>
        <taxon>Viridiplantae</taxon>
        <taxon>Chlorophyta</taxon>
        <taxon>core chlorophytes</taxon>
        <taxon>Chlorophyceae</taxon>
        <taxon>CS clade</taxon>
        <taxon>Chlamydomonadales</taxon>
        <taxon>Volvocaceae</taxon>
        <taxon>Volvox</taxon>
    </lineage>
</organism>
<name>A0A8J4F9G0_9CHLO</name>
<protein>
    <submittedName>
        <fullName evidence="2">Uncharacterized protein</fullName>
    </submittedName>
</protein>
<dbReference type="AlphaFoldDB" id="A0A8J4F9G0"/>